<keyword evidence="8" id="KW-1015">Disulfide bond</keyword>
<comment type="caution">
    <text evidence="12">The sequence shown here is derived from an EMBL/GenBank/DDBJ whole genome shotgun (WGS) entry which is preliminary data.</text>
</comment>
<evidence type="ECO:0000256" key="10">
    <source>
        <dbReference type="SAM" id="Phobius"/>
    </source>
</evidence>
<keyword evidence="4" id="KW-0874">Quinone</keyword>
<feature type="transmembrane region" description="Helical" evidence="10">
    <location>
        <begin position="246"/>
        <end position="265"/>
    </location>
</feature>
<evidence type="ECO:0000256" key="1">
    <source>
        <dbReference type="ARBA" id="ARBA00004141"/>
    </source>
</evidence>
<reference evidence="12 13" key="1">
    <citation type="submission" date="2019-09" db="EMBL/GenBank/DDBJ databases">
        <title>Genome sequence and assembly of Taibaiella sp.</title>
        <authorList>
            <person name="Chhetri G."/>
        </authorList>
    </citation>
    <scope>NUCLEOTIDE SEQUENCE [LARGE SCALE GENOMIC DNA]</scope>
    <source>
        <strain evidence="12 13">KVB11</strain>
    </source>
</reference>
<evidence type="ECO:0000313" key="12">
    <source>
        <dbReference type="EMBL" id="KAA5534578.1"/>
    </source>
</evidence>
<keyword evidence="9" id="KW-0676">Redox-active center</keyword>
<keyword evidence="5 10" id="KW-1133">Transmembrane helix</keyword>
<keyword evidence="7 10" id="KW-0472">Membrane</keyword>
<dbReference type="GO" id="GO:0016020">
    <property type="term" value="C:membrane"/>
    <property type="evidence" value="ECO:0007669"/>
    <property type="project" value="UniProtKB-SubCell"/>
</dbReference>
<feature type="transmembrane region" description="Helical" evidence="10">
    <location>
        <begin position="138"/>
        <end position="154"/>
    </location>
</feature>
<keyword evidence="3 10" id="KW-0812">Transmembrane</keyword>
<keyword evidence="6" id="KW-0560">Oxidoreductase</keyword>
<evidence type="ECO:0000256" key="6">
    <source>
        <dbReference type="ARBA" id="ARBA00023002"/>
    </source>
</evidence>
<feature type="transmembrane region" description="Helical" evidence="10">
    <location>
        <begin position="216"/>
        <end position="240"/>
    </location>
</feature>
<accession>A0A5M6CH69</accession>
<evidence type="ECO:0000256" key="7">
    <source>
        <dbReference type="ARBA" id="ARBA00023136"/>
    </source>
</evidence>
<evidence type="ECO:0000259" key="11">
    <source>
        <dbReference type="Pfam" id="PF07884"/>
    </source>
</evidence>
<evidence type="ECO:0000256" key="9">
    <source>
        <dbReference type="ARBA" id="ARBA00023284"/>
    </source>
</evidence>
<protein>
    <submittedName>
        <fullName evidence="12">Vitamin K epoxide reductase family protein</fullName>
    </submittedName>
</protein>
<evidence type="ECO:0000256" key="2">
    <source>
        <dbReference type="ARBA" id="ARBA00006214"/>
    </source>
</evidence>
<sequence length="519" mass="58395">MQPDYPILNKFLGLYRKAINRQDYTRATDDYWNKDALARISFFLFQNNVSNVITNIEVNRLSGSSMAGIAAQTDDQGQTFYYHWENGHRQLLFSLNHTAEGSYEFNTTARFMVYDKDALAAASFISNASTVASSGPKLKYSLITLSILAVILYADIFKSIALPMLLVQISSLLNAAISGIILFKEHNIFNAFTEQFCNSEEYTGCNKLLHSKTSMLFGNLSLATFGTAIYFTIFLYSLLAGSSETYIHWAITLSAVAVIASLLLIIKMIVIRTFCRLCLWIHSINLLSFLGLYLLLSAPSENAFRINYNAVLLWVTCLIITSILLHQAIRFINVFQKEKANGDEIGSLKSALLENVLAKPEDENLQRTNALYQPLSLYFSEENDLELTLVLSTHCHFCAALITTIVQKNLKEKISKLKVYLYTANEDPADVKFIHDLEQAPSDETVMALLIDWYKNDKGHQNEASARAISEKALPAFCLPKQDLPYAELPAVFINDIFIPHIFSAADLEKLLYFFSLPG</sequence>
<keyword evidence="13" id="KW-1185">Reference proteome</keyword>
<evidence type="ECO:0000256" key="8">
    <source>
        <dbReference type="ARBA" id="ARBA00023157"/>
    </source>
</evidence>
<feature type="transmembrane region" description="Helical" evidence="10">
    <location>
        <begin position="160"/>
        <end position="183"/>
    </location>
</feature>
<dbReference type="Proteomes" id="UP000323632">
    <property type="component" value="Unassembled WGS sequence"/>
</dbReference>
<dbReference type="CDD" id="cd12921">
    <property type="entry name" value="VKOR_4"/>
    <property type="match status" value="1"/>
</dbReference>
<feature type="transmembrane region" description="Helical" evidence="10">
    <location>
        <begin position="308"/>
        <end position="329"/>
    </location>
</feature>
<dbReference type="Pfam" id="PF07884">
    <property type="entry name" value="VKOR"/>
    <property type="match status" value="1"/>
</dbReference>
<dbReference type="GO" id="GO:0016491">
    <property type="term" value="F:oxidoreductase activity"/>
    <property type="evidence" value="ECO:0007669"/>
    <property type="project" value="UniProtKB-KW"/>
</dbReference>
<organism evidence="12 13">
    <name type="scientific">Taibaiella lutea</name>
    <dbReference type="NCBI Taxonomy" id="2608001"/>
    <lineage>
        <taxon>Bacteria</taxon>
        <taxon>Pseudomonadati</taxon>
        <taxon>Bacteroidota</taxon>
        <taxon>Chitinophagia</taxon>
        <taxon>Chitinophagales</taxon>
        <taxon>Chitinophagaceae</taxon>
        <taxon>Taibaiella</taxon>
    </lineage>
</organism>
<evidence type="ECO:0000256" key="5">
    <source>
        <dbReference type="ARBA" id="ARBA00022989"/>
    </source>
</evidence>
<dbReference type="InterPro" id="IPR038354">
    <property type="entry name" value="VKOR_sf"/>
</dbReference>
<dbReference type="GO" id="GO:0048038">
    <property type="term" value="F:quinone binding"/>
    <property type="evidence" value="ECO:0007669"/>
    <property type="project" value="UniProtKB-KW"/>
</dbReference>
<gene>
    <name evidence="12" type="ORF">F0919_08125</name>
</gene>
<dbReference type="EMBL" id="VWSH01000002">
    <property type="protein sequence ID" value="KAA5534578.1"/>
    <property type="molecule type" value="Genomic_DNA"/>
</dbReference>
<feature type="transmembrane region" description="Helical" evidence="10">
    <location>
        <begin position="277"/>
        <end position="296"/>
    </location>
</feature>
<dbReference type="Gene3D" id="1.20.1440.130">
    <property type="entry name" value="VKOR domain"/>
    <property type="match status" value="1"/>
</dbReference>
<name>A0A5M6CH69_9BACT</name>
<dbReference type="RefSeq" id="WP_150032258.1">
    <property type="nucleotide sequence ID" value="NZ_VWSH01000002.1"/>
</dbReference>
<dbReference type="AlphaFoldDB" id="A0A5M6CH69"/>
<evidence type="ECO:0000256" key="4">
    <source>
        <dbReference type="ARBA" id="ARBA00022719"/>
    </source>
</evidence>
<proteinExistence type="inferred from homology"/>
<feature type="domain" description="Vitamin K epoxide reductase" evidence="11">
    <location>
        <begin position="167"/>
        <end position="289"/>
    </location>
</feature>
<evidence type="ECO:0000313" key="13">
    <source>
        <dbReference type="Proteomes" id="UP000323632"/>
    </source>
</evidence>
<comment type="similarity">
    <text evidence="2">Belongs to the VKOR family.</text>
</comment>
<dbReference type="InterPro" id="IPR012932">
    <property type="entry name" value="VKOR"/>
</dbReference>
<evidence type="ECO:0000256" key="3">
    <source>
        <dbReference type="ARBA" id="ARBA00022692"/>
    </source>
</evidence>
<comment type="subcellular location">
    <subcellularLocation>
        <location evidence="1">Membrane</location>
        <topology evidence="1">Multi-pass membrane protein</topology>
    </subcellularLocation>
</comment>